<dbReference type="Pfam" id="PF13715">
    <property type="entry name" value="CarbopepD_reg_2"/>
    <property type="match status" value="1"/>
</dbReference>
<keyword evidence="5" id="KW-1185">Reference proteome</keyword>
<keyword evidence="2" id="KW-0732">Signal</keyword>
<comment type="subcellular location">
    <subcellularLocation>
        <location evidence="1">Cell outer membrane</location>
        <topology evidence="1">Multi-pass membrane protein</topology>
    </subcellularLocation>
</comment>
<dbReference type="Proteomes" id="UP000244450">
    <property type="component" value="Unassembled WGS sequence"/>
</dbReference>
<dbReference type="Pfam" id="PF07715">
    <property type="entry name" value="Plug"/>
    <property type="match status" value="1"/>
</dbReference>
<dbReference type="OrthoDB" id="9768177at2"/>
<comment type="similarity">
    <text evidence="1">Belongs to the TonB-dependent receptor family.</text>
</comment>
<dbReference type="PROSITE" id="PS52016">
    <property type="entry name" value="TONB_DEPENDENT_REC_3"/>
    <property type="match status" value="1"/>
</dbReference>
<dbReference type="EMBL" id="QCYK01000003">
    <property type="protein sequence ID" value="PUZ23059.1"/>
    <property type="molecule type" value="Genomic_DNA"/>
</dbReference>
<dbReference type="SUPFAM" id="SSF56935">
    <property type="entry name" value="Porins"/>
    <property type="match status" value="1"/>
</dbReference>
<dbReference type="InterPro" id="IPR037066">
    <property type="entry name" value="Plug_dom_sf"/>
</dbReference>
<proteinExistence type="inferred from homology"/>
<organism evidence="4 5">
    <name type="scientific">Chitinophaga parva</name>
    <dbReference type="NCBI Taxonomy" id="2169414"/>
    <lineage>
        <taxon>Bacteria</taxon>
        <taxon>Pseudomonadati</taxon>
        <taxon>Bacteroidota</taxon>
        <taxon>Chitinophagia</taxon>
        <taxon>Chitinophagales</taxon>
        <taxon>Chitinophagaceae</taxon>
        <taxon>Chitinophaga</taxon>
    </lineage>
</organism>
<dbReference type="Gene3D" id="2.170.130.10">
    <property type="entry name" value="TonB-dependent receptor, plug domain"/>
    <property type="match status" value="1"/>
</dbReference>
<reference evidence="4 5" key="1">
    <citation type="submission" date="2018-04" db="EMBL/GenBank/DDBJ databases">
        <title>Chitinophaga fuyangensis sp. nov., isolated from soil in a chemical factory.</title>
        <authorList>
            <person name="Chen K."/>
        </authorList>
    </citation>
    <scope>NUCLEOTIDE SEQUENCE [LARGE SCALE GENOMIC DNA]</scope>
    <source>
        <strain evidence="4 5">LY-1</strain>
    </source>
</reference>
<keyword evidence="1" id="KW-0812">Transmembrane</keyword>
<evidence type="ECO:0000313" key="4">
    <source>
        <dbReference type="EMBL" id="PUZ23059.1"/>
    </source>
</evidence>
<keyword evidence="1" id="KW-1134">Transmembrane beta strand</keyword>
<feature type="signal peptide" evidence="2">
    <location>
        <begin position="1"/>
        <end position="21"/>
    </location>
</feature>
<evidence type="ECO:0000256" key="2">
    <source>
        <dbReference type="SAM" id="SignalP"/>
    </source>
</evidence>
<gene>
    <name evidence="4" type="ORF">DCC81_21890</name>
</gene>
<keyword evidence="1" id="KW-0813">Transport</keyword>
<keyword evidence="1" id="KW-0472">Membrane</keyword>
<evidence type="ECO:0000256" key="1">
    <source>
        <dbReference type="PROSITE-ProRule" id="PRU01360"/>
    </source>
</evidence>
<dbReference type="GO" id="GO:0009279">
    <property type="term" value="C:cell outer membrane"/>
    <property type="evidence" value="ECO:0007669"/>
    <property type="project" value="UniProtKB-SubCell"/>
</dbReference>
<dbReference type="InterPro" id="IPR039426">
    <property type="entry name" value="TonB-dep_rcpt-like"/>
</dbReference>
<feature type="domain" description="TonB-dependent receptor plug" evidence="3">
    <location>
        <begin position="115"/>
        <end position="219"/>
    </location>
</feature>
<dbReference type="InterPro" id="IPR008969">
    <property type="entry name" value="CarboxyPept-like_regulatory"/>
</dbReference>
<evidence type="ECO:0000313" key="5">
    <source>
        <dbReference type="Proteomes" id="UP000244450"/>
    </source>
</evidence>
<dbReference type="AlphaFoldDB" id="A0A2T7BD89"/>
<dbReference type="SUPFAM" id="SSF49464">
    <property type="entry name" value="Carboxypeptidase regulatory domain-like"/>
    <property type="match status" value="1"/>
</dbReference>
<evidence type="ECO:0000259" key="3">
    <source>
        <dbReference type="Pfam" id="PF07715"/>
    </source>
</evidence>
<dbReference type="RefSeq" id="WP_108688803.1">
    <property type="nucleotide sequence ID" value="NZ_QCYK01000003.1"/>
</dbReference>
<dbReference type="InterPro" id="IPR012910">
    <property type="entry name" value="Plug_dom"/>
</dbReference>
<dbReference type="NCBIfam" id="TIGR04056">
    <property type="entry name" value="OMP_RagA_SusC"/>
    <property type="match status" value="1"/>
</dbReference>
<name>A0A2T7BD89_9BACT</name>
<sequence>MRKILLLLSCMLLVMASVVHAQVHPVNGKIVDENGSPVPFASVKLKGSNTGTYADAKGLFTINVKHGATLNVTGVGYVPVNVTVNGSEVAVVLKTDVQSLNEVVVTGLGEATSRKKVPIDVASVNSKNFAKSATTSLEQSLQGQIAGAQIVQDNGQPGSGFTIILRGVNALNDPGPMILVDGVENNDMSALDPSMVDHVEVIKGPAAGQLYGAKGANGVIQVFTKKGSRNQRPSITLTSKISSDQILRTGRSLVAEKHHWKTDAQGNILNSDGEVLKPDANGYWEDPVEDLDVNASNDKPYNIPTYDHLKQGYRTALTYNNALNIIGGGNNFDYAFGASRLDQQDVFSNNFNRTNVTANLGMELAKGLTLRSTTQAIFGYNNLLGGNRFAMVNSYPFIDLTHLDTSGMIVRKAKNENQINSLSEKQWHDRNNKSTKIFENVNLNYKFPKFVEVDFKYGYNLAIYDNYSMYKNQESAVTKNIYWGPSVDGAITDYYDRQLNQNALTTLFFRTDFKQDFHLDVPLHTVTQAAYDWRSFDERYFKAVGVGLPTFPPYNLNSANTKTVYDNDGDGTNQHIRTFGYLVSQSFDYDDWIGISGGFRADYASTFGAGQKAATFPRGTFFVHPSHFLRISWLNDWKLRAAYASAGTPPGAYDRQITLDAGTLGVGGVAVSLPGTASNPDLVTQKTKELEIGTDIAVLPTTGDWFSKVSLNATYWKRRAEDIIQNADVAPSTGSGALKSNLTTLSSRGVDLALDIITASMKNFQWNTAVRWGFAKTHVEDISNHQTVVAGMFGLQEKQDLGIFYGQTPLHSLDQLMVDGKTPYIAEADRGNYTLVNGNVVDTRTNAAKLTAANDLKVIGKSFPDFNASLINTFTIYQAFTVSFQFDWTHGNQIYNMTRQWLYRDKIAKDYDDVINVNGKSGAFAAYYTSMYNTLQPNGWYVEDGSFIRLRDLSLTYDATRLINARWMKRLAVTVSGRNLATFTKYKGLDPETTTAVDSQGSGISGVGAFKGVDYFTIPNLKSYQVGLNIGF</sequence>
<dbReference type="Gene3D" id="2.60.40.1120">
    <property type="entry name" value="Carboxypeptidase-like, regulatory domain"/>
    <property type="match status" value="1"/>
</dbReference>
<comment type="caution">
    <text evidence="4">The sequence shown here is derived from an EMBL/GenBank/DDBJ whole genome shotgun (WGS) entry which is preliminary data.</text>
</comment>
<feature type="chain" id="PRO_5015669409" description="TonB-dependent receptor plug domain-containing protein" evidence="2">
    <location>
        <begin position="22"/>
        <end position="1032"/>
    </location>
</feature>
<accession>A0A2T7BD89</accession>
<keyword evidence="1" id="KW-0998">Cell outer membrane</keyword>
<dbReference type="InterPro" id="IPR023996">
    <property type="entry name" value="TonB-dep_OMP_SusC/RagA"/>
</dbReference>
<protein>
    <recommendedName>
        <fullName evidence="3">TonB-dependent receptor plug domain-containing protein</fullName>
    </recommendedName>
</protein>